<dbReference type="PANTHER" id="PTHR19959:SF119">
    <property type="entry name" value="FUNGAL LIPASE-LIKE DOMAIN-CONTAINING PROTEIN"/>
    <property type="match status" value="1"/>
</dbReference>
<feature type="domain" description="CHAT" evidence="2">
    <location>
        <begin position="717"/>
        <end position="986"/>
    </location>
</feature>
<organism evidence="3 4">
    <name type="scientific">Gibberella intermedia</name>
    <name type="common">Bulb rot disease fungus</name>
    <name type="synonym">Fusarium proliferatum</name>
    <dbReference type="NCBI Taxonomy" id="948311"/>
    <lineage>
        <taxon>Eukaryota</taxon>
        <taxon>Fungi</taxon>
        <taxon>Dikarya</taxon>
        <taxon>Ascomycota</taxon>
        <taxon>Pezizomycotina</taxon>
        <taxon>Sordariomycetes</taxon>
        <taxon>Hypocreomycetidae</taxon>
        <taxon>Hypocreales</taxon>
        <taxon>Nectriaceae</taxon>
        <taxon>Fusarium</taxon>
        <taxon>Fusarium fujikuroi species complex</taxon>
    </lineage>
</organism>
<dbReference type="PANTHER" id="PTHR19959">
    <property type="entry name" value="KINESIN LIGHT CHAIN"/>
    <property type="match status" value="1"/>
</dbReference>
<dbReference type="InterPro" id="IPR011990">
    <property type="entry name" value="TPR-like_helical_dom_sf"/>
</dbReference>
<evidence type="ECO:0000313" key="4">
    <source>
        <dbReference type="Proteomes" id="UP000251714"/>
    </source>
</evidence>
<name>A0A365MYJ8_GIBIN</name>
<dbReference type="EMBL" id="PKMI01000028">
    <property type="protein sequence ID" value="RBA13438.1"/>
    <property type="molecule type" value="Genomic_DNA"/>
</dbReference>
<dbReference type="SUPFAM" id="SSF48452">
    <property type="entry name" value="TPR-like"/>
    <property type="match status" value="1"/>
</dbReference>
<proteinExistence type="predicted"/>
<dbReference type="Proteomes" id="UP000251714">
    <property type="component" value="Unassembled WGS sequence"/>
</dbReference>
<feature type="coiled-coil region" evidence="1">
    <location>
        <begin position="578"/>
        <end position="605"/>
    </location>
</feature>
<evidence type="ECO:0000256" key="1">
    <source>
        <dbReference type="SAM" id="Coils"/>
    </source>
</evidence>
<reference evidence="3 4" key="1">
    <citation type="submission" date="2017-12" db="EMBL/GenBank/DDBJ databases">
        <title>Genome sequence of the mycotoxigenic crop pathogen Fusarium proliferatum, strain ITEM 2341 from Date Palm.</title>
        <authorList>
            <person name="Almiman B.F."/>
            <person name="Shittu T.A."/>
            <person name="Muthumeenakshi S."/>
            <person name="Baroncelli R."/>
            <person name="Sreenivasaprasada S."/>
        </authorList>
    </citation>
    <scope>NUCLEOTIDE SEQUENCE [LARGE SCALE GENOMIC DNA]</scope>
    <source>
        <strain evidence="3 4">ITEM 2341</strain>
    </source>
</reference>
<evidence type="ECO:0000259" key="2">
    <source>
        <dbReference type="Pfam" id="PF12770"/>
    </source>
</evidence>
<accession>A0A365MYJ8</accession>
<dbReference type="Pfam" id="PF12770">
    <property type="entry name" value="CHAT"/>
    <property type="match status" value="1"/>
</dbReference>
<dbReference type="AlphaFoldDB" id="A0A365MYJ8"/>
<protein>
    <recommendedName>
        <fullName evidence="2">CHAT domain-containing protein</fullName>
    </recommendedName>
</protein>
<keyword evidence="1" id="KW-0175">Coiled coil</keyword>
<sequence>MPGNPFTSSNCFSSSSGREMEQYLVSLREAIYSRPDGNSERSRHLYELSSLLRQHYVASNGERNPEQAVLIAREAAEVVPNDSPMAAKYLNSLGRLLRHKFDFKGDPRDLDEAVRFFRQSVDQWKEEDPSWIQWLTDLGDSIYVRHNLTGSLPDLEEAIELARRALGDIAENGPEAIDLTIDLVVRLRTQNKRTGSIFAAEEAIEIAQKILESSPENHPSRSTLLHLLAGSFSDRFVLTGVMDDLNQHIAFSRQAIDATSFDDSESVTRLAGLAVGLSDRYARTGALGDLSEAIRIAKMAFEQTEEGSDDWATHACNLSGYLLTLYQRTGDRLDLDTAIALARGSVDSTPTRNSLRHIRLGNLTACLIARFDSTGSLDHLEECVKMGREAKEATPKEHVEWPARLHDLGAIMQRRYQMTEDLEDLDEAIGLTQQALFALGPNHPQQADTMSLIALFFAKRYGETESTEDLQRTEFFYRAALFQTQSPIVTRIEAGVKLISVCMVQRNMEKAYEGAKYVVDLIPHMAVRSLESSDKQDLLLKIGGVSSEAAGLALHLDEDPLVALSLLEKGRGIFALSLDEMRADIKTLEEQCPDLARKFVSLREQLSASTSSGKTLDTKDPEWNVDESRRHEAGDEFESLLREIRQQSGFETFLLPPSESEIRFAAERGPIVIINTSMLRCDAIFVESHQITSVPLTDFNRRDMIEYVKNGTFKSDEALQWLWDCAANPVLNALGFDKPPPEGDWPHVWWIMTGLLNKFPIHAAGYHLKGSSETVIDRVISSYHGSIQSIIRSRKRPTSATTQTNALLVAMEATPGSSKLPFATGEIAAIRGICRSMSIEPDEPEPTRDKILSSLLECGIFHFAGHACTDPEDPIGSYLCLDEEREKCLTVLDLLDMNLQSRSPFLAYLSACGTGRIDHNDLADEGIHLINGFHTAGFRHVIGTLWEVKDEICVDMAMLTYEGMMQNGMTDEAVSRGLHEASKELRDRCLTMAGTHHRTSVSLQVRAGENQTGDGDEFGGRGLDGFSRDIVTCDEEPVYPPWIPYIHYGV</sequence>
<gene>
    <name evidence="3" type="ORF">FPRO05_02232</name>
</gene>
<dbReference type="InterPro" id="IPR024983">
    <property type="entry name" value="CHAT_dom"/>
</dbReference>
<comment type="caution">
    <text evidence="3">The sequence shown here is derived from an EMBL/GenBank/DDBJ whole genome shotgun (WGS) entry which is preliminary data.</text>
</comment>
<dbReference type="Gene3D" id="1.25.40.10">
    <property type="entry name" value="Tetratricopeptide repeat domain"/>
    <property type="match status" value="2"/>
</dbReference>
<evidence type="ECO:0000313" key="3">
    <source>
        <dbReference type="EMBL" id="RBA13438.1"/>
    </source>
</evidence>